<comment type="similarity">
    <text evidence="1 4">Belongs to the PstS family.</text>
</comment>
<dbReference type="CDD" id="cd13654">
    <property type="entry name" value="PBP2_phosphate_like_2"/>
    <property type="match status" value="1"/>
</dbReference>
<feature type="domain" description="PBP" evidence="5">
    <location>
        <begin position="37"/>
        <end position="289"/>
    </location>
</feature>
<dbReference type="Pfam" id="PF12849">
    <property type="entry name" value="PBP_like_2"/>
    <property type="match status" value="1"/>
</dbReference>
<organism evidence="6 7">
    <name type="scientific">Microbacterium insulae</name>
    <dbReference type="NCBI Taxonomy" id="483014"/>
    <lineage>
        <taxon>Bacteria</taxon>
        <taxon>Bacillati</taxon>
        <taxon>Actinomycetota</taxon>
        <taxon>Actinomycetes</taxon>
        <taxon>Micrococcales</taxon>
        <taxon>Microbacteriaceae</taxon>
        <taxon>Microbacterium</taxon>
    </lineage>
</organism>
<dbReference type="EMBL" id="JBHTII010000001">
    <property type="protein sequence ID" value="MFD0790846.1"/>
    <property type="molecule type" value="Genomic_DNA"/>
</dbReference>
<dbReference type="Gene3D" id="3.40.190.10">
    <property type="entry name" value="Periplasmic binding protein-like II"/>
    <property type="match status" value="2"/>
</dbReference>
<dbReference type="PANTHER" id="PTHR30570:SF1">
    <property type="entry name" value="PHOSPHATE-BINDING PROTEIN PSTS"/>
    <property type="match status" value="1"/>
</dbReference>
<keyword evidence="2 4" id="KW-0813">Transport</keyword>
<reference evidence="7" key="1">
    <citation type="journal article" date="2019" name="Int. J. Syst. Evol. Microbiol.">
        <title>The Global Catalogue of Microorganisms (GCM) 10K type strain sequencing project: providing services to taxonomists for standard genome sequencing and annotation.</title>
        <authorList>
            <consortium name="The Broad Institute Genomics Platform"/>
            <consortium name="The Broad Institute Genome Sequencing Center for Infectious Disease"/>
            <person name="Wu L."/>
            <person name="Ma J."/>
        </authorList>
    </citation>
    <scope>NUCLEOTIDE SEQUENCE [LARGE SCALE GENOMIC DNA]</scope>
    <source>
        <strain evidence="7">CCUG 54523</strain>
    </source>
</reference>
<dbReference type="Proteomes" id="UP001597055">
    <property type="component" value="Unassembled WGS sequence"/>
</dbReference>
<comment type="caution">
    <text evidence="6">The sequence shown here is derived from an EMBL/GenBank/DDBJ whole genome shotgun (WGS) entry which is preliminary data.</text>
</comment>
<dbReference type="InterPro" id="IPR050811">
    <property type="entry name" value="Phosphate_ABC_transporter"/>
</dbReference>
<dbReference type="NCBIfam" id="TIGR02136">
    <property type="entry name" value="ptsS_2"/>
    <property type="match status" value="1"/>
</dbReference>
<protein>
    <recommendedName>
        <fullName evidence="4">Phosphate-binding protein</fullName>
    </recommendedName>
</protein>
<evidence type="ECO:0000313" key="7">
    <source>
        <dbReference type="Proteomes" id="UP001597055"/>
    </source>
</evidence>
<dbReference type="PANTHER" id="PTHR30570">
    <property type="entry name" value="PERIPLASMIC PHOSPHATE BINDING COMPONENT OF PHOSPHATE ABC TRANSPORTER"/>
    <property type="match status" value="1"/>
</dbReference>
<feature type="signal peptide" evidence="4">
    <location>
        <begin position="1"/>
        <end position="32"/>
    </location>
</feature>
<evidence type="ECO:0000256" key="2">
    <source>
        <dbReference type="ARBA" id="ARBA00022448"/>
    </source>
</evidence>
<proteinExistence type="inferred from homology"/>
<comment type="function">
    <text evidence="4">Involved in the system for phosphate transport across the cytoplasmic membrane.</text>
</comment>
<evidence type="ECO:0000256" key="1">
    <source>
        <dbReference type="ARBA" id="ARBA00008725"/>
    </source>
</evidence>
<sequence>MTTGGVTRRHRWATTPLGVAALVSGLVLSGCAAEPGAGSESVSGEIVTDGSSTVAPLTRAARHQFVGRQPEVDIKVTTTGTTAGFRAFCAGTTDISNASREISAEERAACAEGGVEFTEIVVANDGISVIVNPANDWARDLTLEQLETMWALESQGSVTSWQQIDPTFPDEPLVLFGPGSDSGTLDFFTEAINGAEHEIRTDYSASEDDDNTVAGVRRNDGGVGFLGLSYVQASEGDVVAVSIEGVAPTTRTVQAGTYTPLSRPLFIYVSNASYADKPQVSAFVDFYVENAVEIAEQARVVPLTPEQVLIAQDELATLR</sequence>
<gene>
    <name evidence="6" type="ORF">ACFQ0P_10565</name>
</gene>
<evidence type="ECO:0000256" key="4">
    <source>
        <dbReference type="RuleBase" id="RU367119"/>
    </source>
</evidence>
<accession>A0ABW3AJ67</accession>
<keyword evidence="7" id="KW-1185">Reference proteome</keyword>
<keyword evidence="4" id="KW-0592">Phosphate transport</keyword>
<dbReference type="RefSeq" id="WP_204978672.1">
    <property type="nucleotide sequence ID" value="NZ_JBHTII010000001.1"/>
</dbReference>
<evidence type="ECO:0000256" key="3">
    <source>
        <dbReference type="ARBA" id="ARBA00022729"/>
    </source>
</evidence>
<evidence type="ECO:0000313" key="6">
    <source>
        <dbReference type="EMBL" id="MFD0790846.1"/>
    </source>
</evidence>
<dbReference type="InterPro" id="IPR011862">
    <property type="entry name" value="Phos-bd"/>
</dbReference>
<feature type="chain" id="PRO_5044961146" description="Phosphate-binding protein" evidence="4">
    <location>
        <begin position="33"/>
        <end position="319"/>
    </location>
</feature>
<name>A0ABW3AJ67_9MICO</name>
<keyword evidence="3 4" id="KW-0732">Signal</keyword>
<evidence type="ECO:0000259" key="5">
    <source>
        <dbReference type="Pfam" id="PF12849"/>
    </source>
</evidence>
<dbReference type="InterPro" id="IPR024370">
    <property type="entry name" value="PBP_domain"/>
</dbReference>
<dbReference type="SUPFAM" id="SSF53850">
    <property type="entry name" value="Periplasmic binding protein-like II"/>
    <property type="match status" value="1"/>
</dbReference>